<evidence type="ECO:0000313" key="2">
    <source>
        <dbReference type="EMBL" id="KAJ4456117.1"/>
    </source>
</evidence>
<protein>
    <submittedName>
        <fullName evidence="2">Uncharacterized protein</fullName>
    </submittedName>
</protein>
<evidence type="ECO:0000256" key="1">
    <source>
        <dbReference type="SAM" id="MobiDB-lite"/>
    </source>
</evidence>
<proteinExistence type="predicted"/>
<dbReference type="EMBL" id="JAPMOS010000082">
    <property type="protein sequence ID" value="KAJ4456117.1"/>
    <property type="molecule type" value="Genomic_DNA"/>
</dbReference>
<name>A0ABQ8U9X4_9EUKA</name>
<sequence>MDRPIAEDYNEEWSKQIRDHGWDWMTAEEKLGHRISLNLYRQLATGKRDTMTNPEAVAVLAMMETSFREYARAMAEYREAQAQWSAHETHLAEGIESFQYAFSRDKAAEVPKGADRTLERYNHYNELEFLTFGSQRSRIGSRFWRTVDVNAWFMTFYQYPNNSAIQRFYSEMAAHQSPPVQPEPISFGNVFFNSQTIDVSIVGNGSVNIGTMQLINASDSMFQMQTLATMDAHERAITTEMARYYTALRHIAEVQNDHRMALQTEARAISQRTAELHQLKAVYSLLSGLGSTELHYRKTLPDYGRDPKFMSETESAKADLEQIMRQLHESIGYDGAQLNDSAKALEQRKGKFDEMINSQVMNENTFHYEALRRIANDPGDVPKKPEPSDPVPPAPAVTPPSPSPRATPNTKLIASVATLVGLLLIA</sequence>
<accession>A0ABQ8U9X4</accession>
<feature type="region of interest" description="Disordered" evidence="1">
    <location>
        <begin position="376"/>
        <end position="409"/>
    </location>
</feature>
<dbReference type="Proteomes" id="UP001141327">
    <property type="component" value="Unassembled WGS sequence"/>
</dbReference>
<organism evidence="2 3">
    <name type="scientific">Paratrimastix pyriformis</name>
    <dbReference type="NCBI Taxonomy" id="342808"/>
    <lineage>
        <taxon>Eukaryota</taxon>
        <taxon>Metamonada</taxon>
        <taxon>Preaxostyla</taxon>
        <taxon>Paratrimastigidae</taxon>
        <taxon>Paratrimastix</taxon>
    </lineage>
</organism>
<gene>
    <name evidence="2" type="ORF">PAPYR_8810</name>
</gene>
<feature type="compositionally biased region" description="Pro residues" evidence="1">
    <location>
        <begin position="388"/>
        <end position="405"/>
    </location>
</feature>
<feature type="compositionally biased region" description="Basic and acidic residues" evidence="1">
    <location>
        <begin position="376"/>
        <end position="387"/>
    </location>
</feature>
<keyword evidence="3" id="KW-1185">Reference proteome</keyword>
<comment type="caution">
    <text evidence="2">The sequence shown here is derived from an EMBL/GenBank/DDBJ whole genome shotgun (WGS) entry which is preliminary data.</text>
</comment>
<reference evidence="2" key="1">
    <citation type="journal article" date="2022" name="bioRxiv">
        <title>Genomics of Preaxostyla Flagellates Illuminates Evolutionary Transitions and the Path Towards Mitochondrial Loss.</title>
        <authorList>
            <person name="Novak L.V.F."/>
            <person name="Treitli S.C."/>
            <person name="Pyrih J."/>
            <person name="Halakuc P."/>
            <person name="Pipaliya S.V."/>
            <person name="Vacek V."/>
            <person name="Brzon O."/>
            <person name="Soukal P."/>
            <person name="Eme L."/>
            <person name="Dacks J.B."/>
            <person name="Karnkowska A."/>
            <person name="Elias M."/>
            <person name="Hampl V."/>
        </authorList>
    </citation>
    <scope>NUCLEOTIDE SEQUENCE</scope>
    <source>
        <strain evidence="2">RCP-MX</strain>
    </source>
</reference>
<evidence type="ECO:0000313" key="3">
    <source>
        <dbReference type="Proteomes" id="UP001141327"/>
    </source>
</evidence>